<evidence type="ECO:0000256" key="1">
    <source>
        <dbReference type="ARBA" id="ARBA00022842"/>
    </source>
</evidence>
<dbReference type="InterPro" id="IPR001906">
    <property type="entry name" value="Terpene_synth_N"/>
</dbReference>
<dbReference type="GO" id="GO:0010333">
    <property type="term" value="F:terpene synthase activity"/>
    <property type="evidence" value="ECO:0007669"/>
    <property type="project" value="InterPro"/>
</dbReference>
<evidence type="ECO:0000259" key="3">
    <source>
        <dbReference type="Pfam" id="PF01397"/>
    </source>
</evidence>
<protein>
    <submittedName>
        <fullName evidence="4">(E,E)-alpha-farnesene synthase</fullName>
    </submittedName>
</protein>
<dbReference type="AlphaFoldDB" id="A0A1D1Z3V1"/>
<gene>
    <name evidence="4" type="primary">TPS03_1</name>
    <name evidence="4" type="ORF">g.104773</name>
</gene>
<dbReference type="EMBL" id="GDJX01006341">
    <property type="protein sequence ID" value="JAT61595.1"/>
    <property type="molecule type" value="Transcribed_RNA"/>
</dbReference>
<feature type="domain" description="Terpene synthase N-terminal" evidence="3">
    <location>
        <begin position="37"/>
        <end position="131"/>
    </location>
</feature>
<keyword evidence="2" id="KW-0456">Lyase</keyword>
<proteinExistence type="predicted"/>
<sequence length="131" mass="15197">MQDAICNHQQQDFAEAEKAKYEAYEESRRHRRVERVAHEAVCKDEVHELKLVELKGRVRGIIDQTEGTAAKLKLVDVLSRLGVAYRFEPEIELLLHAMSVGLEDVQWELDGDLLHTALLFRLLRQHRLQVS</sequence>
<dbReference type="PANTHER" id="PTHR31225">
    <property type="entry name" value="OS04G0344100 PROTEIN-RELATED"/>
    <property type="match status" value="1"/>
</dbReference>
<dbReference type="SUPFAM" id="SSF48239">
    <property type="entry name" value="Terpenoid cyclases/Protein prenyltransferases"/>
    <property type="match status" value="1"/>
</dbReference>
<dbReference type="GO" id="GO:0016114">
    <property type="term" value="P:terpenoid biosynthetic process"/>
    <property type="evidence" value="ECO:0007669"/>
    <property type="project" value="InterPro"/>
</dbReference>
<organism evidence="4">
    <name type="scientific">Anthurium amnicola</name>
    <dbReference type="NCBI Taxonomy" id="1678845"/>
    <lineage>
        <taxon>Eukaryota</taxon>
        <taxon>Viridiplantae</taxon>
        <taxon>Streptophyta</taxon>
        <taxon>Embryophyta</taxon>
        <taxon>Tracheophyta</taxon>
        <taxon>Spermatophyta</taxon>
        <taxon>Magnoliopsida</taxon>
        <taxon>Liliopsida</taxon>
        <taxon>Araceae</taxon>
        <taxon>Pothoideae</taxon>
        <taxon>Potheae</taxon>
        <taxon>Anthurium</taxon>
    </lineage>
</organism>
<accession>A0A1D1Z3V1</accession>
<reference evidence="4" key="1">
    <citation type="submission" date="2015-07" db="EMBL/GenBank/DDBJ databases">
        <title>Transcriptome Assembly of Anthurium amnicola.</title>
        <authorList>
            <person name="Suzuki J."/>
        </authorList>
    </citation>
    <scope>NUCLEOTIDE SEQUENCE</scope>
</reference>
<keyword evidence="1" id="KW-0460">Magnesium</keyword>
<evidence type="ECO:0000256" key="2">
    <source>
        <dbReference type="ARBA" id="ARBA00023239"/>
    </source>
</evidence>
<evidence type="ECO:0000313" key="4">
    <source>
        <dbReference type="EMBL" id="JAT61595.1"/>
    </source>
</evidence>
<dbReference type="InterPro" id="IPR036965">
    <property type="entry name" value="Terpene_synth_N_sf"/>
</dbReference>
<name>A0A1D1Z3V1_9ARAE</name>
<dbReference type="Pfam" id="PF01397">
    <property type="entry name" value="Terpene_synth"/>
    <property type="match status" value="1"/>
</dbReference>
<dbReference type="Gene3D" id="1.50.10.130">
    <property type="entry name" value="Terpene synthase, N-terminal domain"/>
    <property type="match status" value="1"/>
</dbReference>
<dbReference type="InterPro" id="IPR050148">
    <property type="entry name" value="Terpene_synthase-like"/>
</dbReference>
<feature type="non-terminal residue" evidence="4">
    <location>
        <position position="131"/>
    </location>
</feature>
<dbReference type="PANTHER" id="PTHR31225:SF98">
    <property type="entry name" value="TERPENE SYNTHASE 9-RELATED"/>
    <property type="match status" value="1"/>
</dbReference>
<dbReference type="InterPro" id="IPR008930">
    <property type="entry name" value="Terpenoid_cyclase/PrenylTrfase"/>
</dbReference>